<evidence type="ECO:0000313" key="1">
    <source>
        <dbReference type="EMBL" id="KAJ1167825.1"/>
    </source>
</evidence>
<keyword evidence="2" id="KW-1185">Reference proteome</keyword>
<protein>
    <submittedName>
        <fullName evidence="1">Uncharacterized protein</fullName>
    </submittedName>
</protein>
<organism evidence="1 2">
    <name type="scientific">Pleurodeles waltl</name>
    <name type="common">Iberian ribbed newt</name>
    <dbReference type="NCBI Taxonomy" id="8319"/>
    <lineage>
        <taxon>Eukaryota</taxon>
        <taxon>Metazoa</taxon>
        <taxon>Chordata</taxon>
        <taxon>Craniata</taxon>
        <taxon>Vertebrata</taxon>
        <taxon>Euteleostomi</taxon>
        <taxon>Amphibia</taxon>
        <taxon>Batrachia</taxon>
        <taxon>Caudata</taxon>
        <taxon>Salamandroidea</taxon>
        <taxon>Salamandridae</taxon>
        <taxon>Pleurodelinae</taxon>
        <taxon>Pleurodeles</taxon>
    </lineage>
</organism>
<dbReference type="EMBL" id="JANPWB010000008">
    <property type="protein sequence ID" value="KAJ1167825.1"/>
    <property type="molecule type" value="Genomic_DNA"/>
</dbReference>
<comment type="caution">
    <text evidence="1">The sequence shown here is derived from an EMBL/GenBank/DDBJ whole genome shotgun (WGS) entry which is preliminary data.</text>
</comment>
<dbReference type="AlphaFoldDB" id="A0AAV7SUN8"/>
<sequence length="304" mass="31406">MQPHSSRNVNLVGSWCSTCPCVAQQFLGSGRAGPSALVPVSPSSSLGLDALGLQHLSLCRPAVPWVWTRWAFSTVPVSPSSSLGLDAQQFLGSGRAGPPALVPVSPSSSLGLDALGLQHLSLCRPAVPWVWTRWAFSTCPCVAQQFLGSGRAGPSALVPVSPSSSLGLDALGLQHLSLCRPAVPWVWTRWAFSTCPCVAQQFLGSGRAGPPALVPVSPSSSLGLDAQQFLGSGRAGPPALVPVSPSSSLGLDALGLQHLSLCRPAVPWVWTRWASSTCPCVAQQFLGSGRAGPSALSLCRPAVP</sequence>
<reference evidence="1" key="1">
    <citation type="journal article" date="2022" name="bioRxiv">
        <title>Sequencing and chromosome-scale assembly of the giantPleurodeles waltlgenome.</title>
        <authorList>
            <person name="Brown T."/>
            <person name="Elewa A."/>
            <person name="Iarovenko S."/>
            <person name="Subramanian E."/>
            <person name="Araus A.J."/>
            <person name="Petzold A."/>
            <person name="Susuki M."/>
            <person name="Suzuki K.-i.T."/>
            <person name="Hayashi T."/>
            <person name="Toyoda A."/>
            <person name="Oliveira C."/>
            <person name="Osipova E."/>
            <person name="Leigh N.D."/>
            <person name="Simon A."/>
            <person name="Yun M.H."/>
        </authorList>
    </citation>
    <scope>NUCLEOTIDE SEQUENCE</scope>
    <source>
        <strain evidence="1">20211129_DDA</strain>
        <tissue evidence="1">Liver</tissue>
    </source>
</reference>
<proteinExistence type="predicted"/>
<dbReference type="Proteomes" id="UP001066276">
    <property type="component" value="Chromosome 4_2"/>
</dbReference>
<name>A0AAV7SUN8_PLEWA</name>
<evidence type="ECO:0000313" key="2">
    <source>
        <dbReference type="Proteomes" id="UP001066276"/>
    </source>
</evidence>
<gene>
    <name evidence="1" type="ORF">NDU88_008213</name>
</gene>
<accession>A0AAV7SUN8</accession>